<dbReference type="InterPro" id="IPR016035">
    <property type="entry name" value="Acyl_Trfase/lysoPLipase"/>
</dbReference>
<keyword evidence="9" id="KW-0012">Acyltransferase</keyword>
<dbReference type="Gene3D" id="3.10.129.110">
    <property type="entry name" value="Polyketide synthase dehydratase"/>
    <property type="match status" value="1"/>
</dbReference>
<dbReference type="InterPro" id="IPR050091">
    <property type="entry name" value="PKS_NRPS_Biosynth_Enz"/>
</dbReference>
<dbReference type="PROSITE" id="PS52019">
    <property type="entry name" value="PKS_MFAS_DH"/>
    <property type="match status" value="1"/>
</dbReference>
<feature type="compositionally biased region" description="Basic residues" evidence="6">
    <location>
        <begin position="1885"/>
        <end position="1897"/>
    </location>
</feature>
<evidence type="ECO:0000256" key="4">
    <source>
        <dbReference type="ARBA" id="ARBA00054155"/>
    </source>
</evidence>
<dbReference type="PANTHER" id="PTHR43775">
    <property type="entry name" value="FATTY ACID SYNTHASE"/>
    <property type="match status" value="1"/>
</dbReference>
<dbReference type="SUPFAM" id="SSF52151">
    <property type="entry name" value="FabD/lysophospholipase-like"/>
    <property type="match status" value="1"/>
</dbReference>
<dbReference type="Pfam" id="PF00109">
    <property type="entry name" value="ketoacyl-synt"/>
    <property type="match status" value="1"/>
</dbReference>
<dbReference type="InterPro" id="IPR001227">
    <property type="entry name" value="Ac_transferase_dom_sf"/>
</dbReference>
<evidence type="ECO:0000256" key="6">
    <source>
        <dbReference type="SAM" id="MobiDB-lite"/>
    </source>
</evidence>
<evidence type="ECO:0000313" key="9">
    <source>
        <dbReference type="EMBL" id="EDY22237.1"/>
    </source>
</evidence>
<dbReference type="EMBL" id="ABVL01000001">
    <property type="protein sequence ID" value="EDY22237.1"/>
    <property type="molecule type" value="Genomic_DNA"/>
</dbReference>
<dbReference type="FunFam" id="3.40.366.10:FF:000002">
    <property type="entry name" value="Probable polyketide synthase 2"/>
    <property type="match status" value="1"/>
</dbReference>
<feature type="compositionally biased region" description="Basic residues" evidence="6">
    <location>
        <begin position="1859"/>
        <end position="1870"/>
    </location>
</feature>
<dbReference type="PANTHER" id="PTHR43775:SF37">
    <property type="entry name" value="SI:DKEY-61P9.11"/>
    <property type="match status" value="1"/>
</dbReference>
<dbReference type="InterPro" id="IPR018201">
    <property type="entry name" value="Ketoacyl_synth_AS"/>
</dbReference>
<dbReference type="InterPro" id="IPR049551">
    <property type="entry name" value="PKS_DH_C"/>
</dbReference>
<dbReference type="SUPFAM" id="SSF53335">
    <property type="entry name" value="S-adenosyl-L-methionine-dependent methyltransferases"/>
    <property type="match status" value="1"/>
</dbReference>
<dbReference type="Pfam" id="PF21089">
    <property type="entry name" value="PKS_DH_N"/>
    <property type="match status" value="1"/>
</dbReference>
<keyword evidence="10" id="KW-1185">Reference proteome</keyword>
<accession>B4CUJ9</accession>
<dbReference type="Pfam" id="PF02801">
    <property type="entry name" value="Ketoacyl-synt_C"/>
    <property type="match status" value="1"/>
</dbReference>
<dbReference type="InterPro" id="IPR013217">
    <property type="entry name" value="Methyltransf_12"/>
</dbReference>
<evidence type="ECO:0000259" key="7">
    <source>
        <dbReference type="PROSITE" id="PS52004"/>
    </source>
</evidence>
<dbReference type="GO" id="GO:0006633">
    <property type="term" value="P:fatty acid biosynthetic process"/>
    <property type="evidence" value="ECO:0007669"/>
    <property type="project" value="InterPro"/>
</dbReference>
<evidence type="ECO:0000256" key="5">
    <source>
        <dbReference type="PROSITE-ProRule" id="PRU01363"/>
    </source>
</evidence>
<feature type="region of interest" description="Disordered" evidence="6">
    <location>
        <begin position="1819"/>
        <end position="1917"/>
    </location>
</feature>
<feature type="region of interest" description="C-terminal hotdog fold" evidence="5">
    <location>
        <begin position="1038"/>
        <end position="1183"/>
    </location>
</feature>
<dbReference type="SUPFAM" id="SSF55048">
    <property type="entry name" value="Probable ACP-binding domain of malonyl-CoA ACP transacylase"/>
    <property type="match status" value="1"/>
</dbReference>
<dbReference type="InterPro" id="IPR020841">
    <property type="entry name" value="PKS_Beta-ketoAc_synthase_dom"/>
</dbReference>
<dbReference type="InterPro" id="IPR042104">
    <property type="entry name" value="PKS_dehydratase_sf"/>
</dbReference>
<feature type="domain" description="Ketosynthase family 3 (KS3)" evidence="7">
    <location>
        <begin position="3"/>
        <end position="430"/>
    </location>
</feature>
<evidence type="ECO:0000256" key="2">
    <source>
        <dbReference type="ARBA" id="ARBA00022553"/>
    </source>
</evidence>
<dbReference type="InterPro" id="IPR016039">
    <property type="entry name" value="Thiolase-like"/>
</dbReference>
<sequence length="1917" mass="208333">MSKDRIAIIGVGCRFPGGINTPDALWKLLVEGREAVSDVPPDRWNVARFFDAEPGIVGKSIARRGGFIDGIDQFDPQFFGISPREAPYVDPQHRLLLETAWEAIEDAGIVLDFEKGTDIGVFVGISHNDYHTIQATPSDSAGITPHSPTGTAHSIAANRISYCLNLTGPSVAMDTACSSAITALHAACEHIWGGHGDVAMAGGVTVMITPGGFIGFSQASMLSPDGKCKAFDAAANGFVRGEGAGMILLKKLSQAIADGDPIHGVIVATALNQDGHTNGMMLPSPDAQARLVKDACKIAGIDPLQIRFVEAHGTGTAVGDPIEAHALAEALCANRPADEPLTIGSVKTNLGHLETAAGVAGVVKAMLVLKRKQIPANLHFETPNPNIDFEKLRLRVNTTLEPLPEAKGPRLAGVNSFGFGGANAHVILEEPPQRPHPEHHEKPVERPWPIVLSARSEKALRTYAGTFAKWLEERSHANGDAPLLPDLVYSLGARRNHHAHRLTLATSSMTELIRELEGFATEQESLKIRTAFTPRRETAPRIAFVMSGQGPQWWGMGRELMRHEPVFRQMMERCAAAMKPYARFSLLEELGRSEETSQMSRTEIAQPAIFAMQVALAALWKSWGVEPAAIVGHSVGEIAAACVAGIFSVEEGARVIVLRSRFMDGCARGEGTMLAVGLPEEEVRALIARHDRTVTIAAINGPRSLTLAGPRLSLEAMLAELEPQGVFARLVKVDHPFHHPLMRPASEELEQAIADLKPQTETTPFFSTVTGGRCSGEECQALHWGQGVRQPVLFAPAVNAIAEFGVDVWLELGAHPALVHSLQECLAARGGTKPPVLSSVRREREHESLLETVLDLHRVAVPLNFAGMTPSRRLLAMPAYAWDKSRWWNESNDWRDGRLAAGGRGLLDARLAHSTPTWTARLDNRHMAFLKDHKVDSHVIFPAAGFVDMVLEAGVQLFEGRPFVVEDFEIRKPLILPDPASGVYLELTYEPNDRTFAIQSRFEQSSSWSLHVVGSIRGERTESPFASTTYDGHAAKGVEPVEVEGFYRYMSDLGLRYGEEFRPIRELAAGAGHSSGRVTLSEASATRASEFPLHPVLFDGALQTFSAGAATIEDRRSRMKLPVRFARILFLRSPGASTRVQANVLQCNTEFVEGRIGLYDEAGQPCVLVDGFRAISVTGVRRSGAPGGTRDVIYHVDWQRTASSSRASLPPVALQQLHGVAEHALEEVVSTRGRKELEAAMYAGDDLAVALLAQGLSQMGVTAGAAISAQSLRVAATMHLAFERLMLGLVKHGLFEKTATGWTATPKFTKAAESAQKTLRGYIAQHSGHLPEALLCVGNCHDLGPILRGEKDAVQVLFAGAGAELLDQFYGDGLYTSQWLTAIAAAVREAARQLPEGRGLRILEVGGGTAGLASHVLPLLERGLHTYTFTDVSPGFFPGALGKLAAFPEVECKVFDLEKSGTEQGFEAGSFDFIIGTNVLHAVSDVRATLGYLRELLVPGGSLGFMDTATPQLWTEAVFGLTSGWWRFTDRDLRPEQPLMERRQWENVLLEVGFSETASLPGLVGPTGGEGQFCMFARQAWEPATTEAAVALEAPAEKSWLIFADEGGLGEQLAAQLRTVGARCRIAHKAHEFATTGIDTFTLRAEEPEDWSRLLKACADPQPERIVYLWNLDATEVSSEDPLMGTDALLHLAQALEAIYPAAKLRIDSITRGAQPVGREASATAVAQAPAVGLLRVILNEYTNLACRGIDLPPVAAPTDLQALWSELLRTEPEREVALRGEARYAQRLDRGRPVVQKTLEASVPLRLESRERGHLDTLRFRSFPAAGSRPGRSAHRRQSRGHELPRRPQGACALPRRSAGRAHLRRRNRWPGESRRCGRETRRTGRPRPRSRRLRSGHADAGPRGRYPPHSVRAVL</sequence>
<dbReference type="PROSITE" id="PS00606">
    <property type="entry name" value="KS3_1"/>
    <property type="match status" value="1"/>
</dbReference>
<dbReference type="Pfam" id="PF00698">
    <property type="entry name" value="Acyl_transf_1"/>
    <property type="match status" value="1"/>
</dbReference>
<dbReference type="Proteomes" id="UP000005824">
    <property type="component" value="Unassembled WGS sequence"/>
</dbReference>
<dbReference type="GO" id="GO:0047879">
    <property type="term" value="F:erythronolide synthase activity"/>
    <property type="evidence" value="ECO:0007669"/>
    <property type="project" value="UniProtKB-EC"/>
</dbReference>
<comment type="function">
    <text evidence="4">Involved in production of the polyketide antibiotic thailandamide.</text>
</comment>
<dbReference type="STRING" id="497964.CfE428DRAFT_0362"/>
<dbReference type="Gene3D" id="3.40.50.720">
    <property type="entry name" value="NAD(P)-binding Rossmann-like Domain"/>
    <property type="match status" value="1"/>
</dbReference>
<dbReference type="EC" id="2.3.1.94" evidence="9"/>
<dbReference type="CDD" id="cd02440">
    <property type="entry name" value="AdoMet_MTases"/>
    <property type="match status" value="1"/>
</dbReference>
<dbReference type="GO" id="GO:0004312">
    <property type="term" value="F:fatty acid synthase activity"/>
    <property type="evidence" value="ECO:0007669"/>
    <property type="project" value="TreeGrafter"/>
</dbReference>
<feature type="active site" description="Proton donor; for dehydratase activity" evidence="5">
    <location>
        <position position="1099"/>
    </location>
</feature>
<feature type="region of interest" description="N-terminal hotdog fold" evidence="5">
    <location>
        <begin position="899"/>
        <end position="1023"/>
    </location>
</feature>
<dbReference type="Pfam" id="PF08242">
    <property type="entry name" value="Methyltransf_12"/>
    <property type="match status" value="1"/>
</dbReference>
<keyword evidence="2" id="KW-0597">Phosphoprotein</keyword>
<dbReference type="InterPro" id="IPR014031">
    <property type="entry name" value="Ketoacyl_synth_C"/>
</dbReference>
<dbReference type="Gene3D" id="3.30.70.3290">
    <property type="match status" value="1"/>
</dbReference>
<dbReference type="SMART" id="SM00826">
    <property type="entry name" value="PKS_DH"/>
    <property type="match status" value="1"/>
</dbReference>
<dbReference type="SMART" id="SM00825">
    <property type="entry name" value="PKS_KS"/>
    <property type="match status" value="1"/>
</dbReference>
<keyword evidence="1" id="KW-0596">Phosphopantetheine</keyword>
<dbReference type="InParanoid" id="B4CUJ9"/>
<dbReference type="InterPro" id="IPR014030">
    <property type="entry name" value="Ketoacyl_synth_N"/>
</dbReference>
<dbReference type="InterPro" id="IPR049900">
    <property type="entry name" value="PKS_mFAS_DH"/>
</dbReference>
<dbReference type="Gene3D" id="3.40.50.150">
    <property type="entry name" value="Vaccinia Virus protein VP39"/>
    <property type="match status" value="1"/>
</dbReference>
<evidence type="ECO:0000313" key="10">
    <source>
        <dbReference type="Proteomes" id="UP000005824"/>
    </source>
</evidence>
<dbReference type="InterPro" id="IPR032821">
    <property type="entry name" value="PKS_assoc"/>
</dbReference>
<evidence type="ECO:0000259" key="8">
    <source>
        <dbReference type="PROSITE" id="PS52019"/>
    </source>
</evidence>
<evidence type="ECO:0000256" key="3">
    <source>
        <dbReference type="ARBA" id="ARBA00022679"/>
    </source>
</evidence>
<dbReference type="SUPFAM" id="SSF53901">
    <property type="entry name" value="Thiolase-like"/>
    <property type="match status" value="1"/>
</dbReference>
<evidence type="ECO:0000256" key="1">
    <source>
        <dbReference type="ARBA" id="ARBA00022450"/>
    </source>
</evidence>
<feature type="compositionally biased region" description="Basic and acidic residues" evidence="6">
    <location>
        <begin position="1871"/>
        <end position="1884"/>
    </location>
</feature>
<feature type="active site" description="Proton acceptor; for dehydratase activity" evidence="5">
    <location>
        <position position="933"/>
    </location>
</feature>
<dbReference type="InterPro" id="IPR036291">
    <property type="entry name" value="NAD(P)-bd_dom_sf"/>
</dbReference>
<dbReference type="PROSITE" id="PS52004">
    <property type="entry name" value="KS3_2"/>
    <property type="match status" value="1"/>
</dbReference>
<dbReference type="Gene3D" id="3.40.366.10">
    <property type="entry name" value="Malonyl-Coenzyme A Acyl Carrier Protein, domain 2"/>
    <property type="match status" value="1"/>
</dbReference>
<comment type="caution">
    <text evidence="9">The sequence shown here is derived from an EMBL/GenBank/DDBJ whole genome shotgun (WGS) entry which is preliminary data.</text>
</comment>
<dbReference type="GO" id="GO:0004315">
    <property type="term" value="F:3-oxoacyl-[acyl-carrier-protein] synthase activity"/>
    <property type="evidence" value="ECO:0007669"/>
    <property type="project" value="InterPro"/>
</dbReference>
<dbReference type="SUPFAM" id="SSF51735">
    <property type="entry name" value="NAD(P)-binding Rossmann-fold domains"/>
    <property type="match status" value="1"/>
</dbReference>
<reference evidence="9 10" key="1">
    <citation type="journal article" date="2011" name="J. Bacteriol.">
        <title>Genome sequence of Chthoniobacter flavus Ellin428, an aerobic heterotrophic soil bacterium.</title>
        <authorList>
            <person name="Kant R."/>
            <person name="van Passel M.W."/>
            <person name="Palva A."/>
            <person name="Lucas S."/>
            <person name="Lapidus A."/>
            <person name="Glavina Del Rio T."/>
            <person name="Dalin E."/>
            <person name="Tice H."/>
            <person name="Bruce D."/>
            <person name="Goodwin L."/>
            <person name="Pitluck S."/>
            <person name="Larimer F.W."/>
            <person name="Land M.L."/>
            <person name="Hauser L."/>
            <person name="Sangwan P."/>
            <person name="de Vos W.M."/>
            <person name="Janssen P.H."/>
            <person name="Smidt H."/>
        </authorList>
    </citation>
    <scope>NUCLEOTIDE SEQUENCE [LARGE SCALE GENOMIC DNA]</scope>
    <source>
        <strain evidence="9 10">Ellin428</strain>
    </source>
</reference>
<dbReference type="Pfam" id="PF14765">
    <property type="entry name" value="PS-DH"/>
    <property type="match status" value="1"/>
</dbReference>
<proteinExistence type="predicted"/>
<dbReference type="CDD" id="cd00833">
    <property type="entry name" value="PKS"/>
    <property type="match status" value="1"/>
</dbReference>
<dbReference type="InterPro" id="IPR016036">
    <property type="entry name" value="Malonyl_transacylase_ACP-bd"/>
</dbReference>
<dbReference type="InterPro" id="IPR014043">
    <property type="entry name" value="Acyl_transferase_dom"/>
</dbReference>
<dbReference type="Pfam" id="PF16197">
    <property type="entry name" value="KAsynt_C_assoc"/>
    <property type="match status" value="1"/>
</dbReference>
<protein>
    <submittedName>
        <fullName evidence="9">Erythronolide synthase</fullName>
        <ecNumber evidence="9">2.3.1.94</ecNumber>
    </submittedName>
</protein>
<organism evidence="9 10">
    <name type="scientific">Chthoniobacter flavus Ellin428</name>
    <dbReference type="NCBI Taxonomy" id="497964"/>
    <lineage>
        <taxon>Bacteria</taxon>
        <taxon>Pseudomonadati</taxon>
        <taxon>Verrucomicrobiota</taxon>
        <taxon>Spartobacteria</taxon>
        <taxon>Chthoniobacterales</taxon>
        <taxon>Chthoniobacteraceae</taxon>
        <taxon>Chthoniobacter</taxon>
    </lineage>
</organism>
<dbReference type="InterPro" id="IPR029063">
    <property type="entry name" value="SAM-dependent_MTases_sf"/>
</dbReference>
<dbReference type="SMART" id="SM00827">
    <property type="entry name" value="PKS_AT"/>
    <property type="match status" value="1"/>
</dbReference>
<dbReference type="InterPro" id="IPR020807">
    <property type="entry name" value="PKS_DH"/>
</dbReference>
<feature type="domain" description="PKS/mFAS DH" evidence="8">
    <location>
        <begin position="899"/>
        <end position="1183"/>
    </location>
</feature>
<dbReference type="InterPro" id="IPR049552">
    <property type="entry name" value="PKS_DH_N"/>
</dbReference>
<dbReference type="FunFam" id="3.40.47.10:FF:000019">
    <property type="entry name" value="Polyketide synthase type I"/>
    <property type="match status" value="1"/>
</dbReference>
<gene>
    <name evidence="9" type="ORF">CfE428DRAFT_0362</name>
</gene>
<keyword evidence="3 9" id="KW-0808">Transferase</keyword>
<dbReference type="eggNOG" id="COG3321">
    <property type="taxonomic scope" value="Bacteria"/>
</dbReference>
<dbReference type="Gene3D" id="3.40.47.10">
    <property type="match status" value="1"/>
</dbReference>
<name>B4CUJ9_9BACT</name>